<dbReference type="Proteomes" id="UP000516314">
    <property type="component" value="Chromosome 4"/>
</dbReference>
<protein>
    <submittedName>
        <fullName evidence="1">(thale cress) hypothetical protein</fullName>
    </submittedName>
</protein>
<gene>
    <name evidence="1" type="ORF">AT9943_LOCUS14650</name>
</gene>
<evidence type="ECO:0000313" key="2">
    <source>
        <dbReference type="Proteomes" id="UP000516314"/>
    </source>
</evidence>
<reference evidence="1 2" key="1">
    <citation type="submission" date="2020-09" db="EMBL/GenBank/DDBJ databases">
        <authorList>
            <person name="Ashkenazy H."/>
        </authorList>
    </citation>
    <scope>NUCLEOTIDE SEQUENCE [LARGE SCALE GENOMIC DNA]</scope>
    <source>
        <strain evidence="2">cv. Cdm-0</strain>
    </source>
</reference>
<evidence type="ECO:0000313" key="1">
    <source>
        <dbReference type="EMBL" id="CAD5326919.1"/>
    </source>
</evidence>
<proteinExistence type="predicted"/>
<sequence>MSLTAQIYSFHEKKDFSGFWGTELPPLLDQIVSLVESPEIKLISLIKKVMLLPFYKRGFLTDDVRFIIPWKSFVERDAKGVSLFGEIITLVNSSSLPESELMSVVTQTISVFNSMDLDSQPKPLRKLISILSQKYFSDSELELALDWDWTFTSLVHKTLHLEPEPKLISLILEIVTLVFSMHTKWENLISLCPRLDVS</sequence>
<dbReference type="AlphaFoldDB" id="A0A7G2EXY4"/>
<accession>A0A7G2EXY4</accession>
<name>A0A7G2EXY4_ARATH</name>
<dbReference type="EMBL" id="LR881469">
    <property type="protein sequence ID" value="CAD5326919.1"/>
    <property type="molecule type" value="Genomic_DNA"/>
</dbReference>
<organism evidence="1 2">
    <name type="scientific">Arabidopsis thaliana</name>
    <name type="common">Mouse-ear cress</name>
    <dbReference type="NCBI Taxonomy" id="3702"/>
    <lineage>
        <taxon>Eukaryota</taxon>
        <taxon>Viridiplantae</taxon>
        <taxon>Streptophyta</taxon>
        <taxon>Embryophyta</taxon>
        <taxon>Tracheophyta</taxon>
        <taxon>Spermatophyta</taxon>
        <taxon>Magnoliopsida</taxon>
        <taxon>eudicotyledons</taxon>
        <taxon>Gunneridae</taxon>
        <taxon>Pentapetalae</taxon>
        <taxon>rosids</taxon>
        <taxon>malvids</taxon>
        <taxon>Brassicales</taxon>
        <taxon>Brassicaceae</taxon>
        <taxon>Camelineae</taxon>
        <taxon>Arabidopsis</taxon>
    </lineage>
</organism>